<dbReference type="RefSeq" id="WP_323297266.1">
    <property type="nucleotide sequence ID" value="NZ_JAYFUM010000015.1"/>
</dbReference>
<dbReference type="CDD" id="cd07750">
    <property type="entry name" value="PolyPPase_VTC_like"/>
    <property type="match status" value="1"/>
</dbReference>
<evidence type="ECO:0000313" key="2">
    <source>
        <dbReference type="EMBL" id="MEA5140108.1"/>
    </source>
</evidence>
<evidence type="ECO:0000313" key="3">
    <source>
        <dbReference type="Proteomes" id="UP001302949"/>
    </source>
</evidence>
<sequence length="269" mass="31930">MFMDIDAFLTSIQKEIDSFESISLAEMDKVKLMDRVDVKYLIPLSHLAQVLAEARENYRVVEINQERICAYETQYFDVNNDMTLYQKHHSGFLNRYKVRTRNYVGSNLQFFEVKFKNNKGRTLKKRIRTNLYDQPEIKASESDFLTKHSPLQPDALRGILWVYYKRITLVSKHNLERLTIDLELSFQKEGQEKKYPKIVIAEVKQEKMGASHFIDIMRKWRIRQGSISKYCFGIVSLFDNIKQNRFKPHLLKITKIIRQHDNFAASYQS</sequence>
<evidence type="ECO:0000259" key="1">
    <source>
        <dbReference type="Pfam" id="PF09359"/>
    </source>
</evidence>
<accession>A0ABU5QBK0</accession>
<dbReference type="Proteomes" id="UP001302949">
    <property type="component" value="Unassembled WGS sequence"/>
</dbReference>
<dbReference type="Pfam" id="PF09359">
    <property type="entry name" value="VTC"/>
    <property type="match status" value="1"/>
</dbReference>
<comment type="caution">
    <text evidence="2">The sequence shown here is derived from an EMBL/GenBank/DDBJ whole genome shotgun (WGS) entry which is preliminary data.</text>
</comment>
<name>A0ABU5QBK0_9BACT</name>
<organism evidence="2 3">
    <name type="scientific">Arcicella rigui</name>
    <dbReference type="NCBI Taxonomy" id="797020"/>
    <lineage>
        <taxon>Bacteria</taxon>
        <taxon>Pseudomonadati</taxon>
        <taxon>Bacteroidota</taxon>
        <taxon>Cytophagia</taxon>
        <taxon>Cytophagales</taxon>
        <taxon>Flectobacillaceae</taxon>
        <taxon>Arcicella</taxon>
    </lineage>
</organism>
<dbReference type="InterPro" id="IPR018966">
    <property type="entry name" value="VTC_domain"/>
</dbReference>
<dbReference type="EMBL" id="JAYFUM010000015">
    <property type="protein sequence ID" value="MEA5140108.1"/>
    <property type="molecule type" value="Genomic_DNA"/>
</dbReference>
<keyword evidence="3" id="KW-1185">Reference proteome</keyword>
<reference evidence="2 3" key="1">
    <citation type="submission" date="2023-12" db="EMBL/GenBank/DDBJ databases">
        <title>Novel species of the genus Arcicella isolated from rivers.</title>
        <authorList>
            <person name="Lu H."/>
        </authorList>
    </citation>
    <scope>NUCLEOTIDE SEQUENCE [LARGE SCALE GENOMIC DNA]</scope>
    <source>
        <strain evidence="2 3">KCTC 23307</strain>
    </source>
</reference>
<protein>
    <submittedName>
        <fullName evidence="2">Polyphosphate polymerase domain-containing protein</fullName>
    </submittedName>
</protein>
<proteinExistence type="predicted"/>
<gene>
    <name evidence="2" type="ORF">VB248_13235</name>
</gene>
<feature type="domain" description="VTC" evidence="1">
    <location>
        <begin position="35"/>
        <end position="238"/>
    </location>
</feature>